<dbReference type="InterPro" id="IPR045860">
    <property type="entry name" value="Snake_toxin-like_sf"/>
</dbReference>
<keyword evidence="1" id="KW-0812">Transmembrane</keyword>
<gene>
    <name evidence="2" type="ORF">CUNI_LOCUS2591</name>
</gene>
<accession>A0A8S3YII3</accession>
<feature type="transmembrane region" description="Helical" evidence="1">
    <location>
        <begin position="125"/>
        <end position="148"/>
    </location>
</feature>
<dbReference type="GO" id="GO:0030431">
    <property type="term" value="P:sleep"/>
    <property type="evidence" value="ECO:0007669"/>
    <property type="project" value="InterPro"/>
</dbReference>
<comment type="caution">
    <text evidence="2">The sequence shown here is derived from an EMBL/GenBank/DDBJ whole genome shotgun (WGS) entry which is preliminary data.</text>
</comment>
<dbReference type="Gene3D" id="2.10.60.10">
    <property type="entry name" value="CD59"/>
    <property type="match status" value="1"/>
</dbReference>
<dbReference type="OrthoDB" id="6085223at2759"/>
<protein>
    <recommendedName>
        <fullName evidence="4">Protein quiver</fullName>
    </recommendedName>
</protein>
<dbReference type="SUPFAM" id="SSF57302">
    <property type="entry name" value="Snake toxin-like"/>
    <property type="match status" value="1"/>
</dbReference>
<dbReference type="GO" id="GO:0032222">
    <property type="term" value="P:regulation of synaptic transmission, cholinergic"/>
    <property type="evidence" value="ECO:0007669"/>
    <property type="project" value="InterPro"/>
</dbReference>
<name>A0A8S3YII3_9EUPU</name>
<evidence type="ECO:0000313" key="2">
    <source>
        <dbReference type="EMBL" id="CAG5117033.1"/>
    </source>
</evidence>
<organism evidence="2 3">
    <name type="scientific">Candidula unifasciata</name>
    <dbReference type="NCBI Taxonomy" id="100452"/>
    <lineage>
        <taxon>Eukaryota</taxon>
        <taxon>Metazoa</taxon>
        <taxon>Spiralia</taxon>
        <taxon>Lophotrochozoa</taxon>
        <taxon>Mollusca</taxon>
        <taxon>Gastropoda</taxon>
        <taxon>Heterobranchia</taxon>
        <taxon>Euthyneura</taxon>
        <taxon>Panpulmonata</taxon>
        <taxon>Eupulmonata</taxon>
        <taxon>Stylommatophora</taxon>
        <taxon>Helicina</taxon>
        <taxon>Helicoidea</taxon>
        <taxon>Geomitridae</taxon>
        <taxon>Candidula</taxon>
    </lineage>
</organism>
<reference evidence="2" key="1">
    <citation type="submission" date="2021-04" db="EMBL/GenBank/DDBJ databases">
        <authorList>
            <consortium name="Molecular Ecology Group"/>
        </authorList>
    </citation>
    <scope>NUCLEOTIDE SEQUENCE</scope>
</reference>
<keyword evidence="3" id="KW-1185">Reference proteome</keyword>
<dbReference type="Proteomes" id="UP000678393">
    <property type="component" value="Unassembled WGS sequence"/>
</dbReference>
<evidence type="ECO:0000313" key="3">
    <source>
        <dbReference type="Proteomes" id="UP000678393"/>
    </source>
</evidence>
<dbReference type="EMBL" id="CAJHNH020000336">
    <property type="protein sequence ID" value="CAG5117033.1"/>
    <property type="molecule type" value="Genomic_DNA"/>
</dbReference>
<dbReference type="AlphaFoldDB" id="A0A8S3YII3"/>
<keyword evidence="1" id="KW-0472">Membrane</keyword>
<evidence type="ECO:0000256" key="1">
    <source>
        <dbReference type="SAM" id="Phobius"/>
    </source>
</evidence>
<keyword evidence="1" id="KW-1133">Transmembrane helix</keyword>
<sequence length="157" mass="17575">MSLRQQWVQFRSQTWDYCINRDIIELSYTQFTVLSVSGLTCVQCMSMNTPSCLHGRLTPTPCIESEHKSKYCYKSVGTQTSGNGHFVSRGCSMTLQKNCTTKLVLGDFYNVCHDSCDHDGCNRALALSSVGINLLFLAFIVITADLLAADVFRLRLL</sequence>
<evidence type="ECO:0008006" key="4">
    <source>
        <dbReference type="Google" id="ProtNLM"/>
    </source>
</evidence>
<proteinExistence type="predicted"/>